<keyword evidence="1" id="KW-0863">Zinc-finger</keyword>
<protein>
    <submittedName>
        <fullName evidence="4">CSON006609 protein</fullName>
    </submittedName>
</protein>
<feature type="compositionally biased region" description="Acidic residues" evidence="2">
    <location>
        <begin position="102"/>
        <end position="113"/>
    </location>
</feature>
<evidence type="ECO:0000313" key="4">
    <source>
        <dbReference type="EMBL" id="SSX14134.1"/>
    </source>
</evidence>
<dbReference type="EMBL" id="UFQS01002480">
    <property type="protein sequence ID" value="SSX14134.1"/>
    <property type="molecule type" value="Genomic_DNA"/>
</dbReference>
<sequence length="180" mass="20546">MESEESLSNDSFKSQKRKSKSKESSPVKGNTEKEKCQLDMSHEDLSDVSDLESDDTNSQKFKNGKPSSHDSIDLRNKLEQKKNIPKAILTSPDKNEKKNDEDILDFEAEEGECNEERNEMTKDDSDKKIVLSDLEDGEELEEGELSEEDGKRPEENEPKPVCRFYTRGQCTWGMSCSIQN</sequence>
<dbReference type="PROSITE" id="PS50103">
    <property type="entry name" value="ZF_C3H1"/>
    <property type="match status" value="1"/>
</dbReference>
<evidence type="ECO:0000256" key="2">
    <source>
        <dbReference type="SAM" id="MobiDB-lite"/>
    </source>
</evidence>
<evidence type="ECO:0000256" key="1">
    <source>
        <dbReference type="PROSITE-ProRule" id="PRU00723"/>
    </source>
</evidence>
<dbReference type="EMBL" id="UFQT01002480">
    <property type="protein sequence ID" value="SSX33550.1"/>
    <property type="molecule type" value="Genomic_DNA"/>
</dbReference>
<name>A0A336L9P4_CULSO</name>
<organism evidence="4">
    <name type="scientific">Culicoides sonorensis</name>
    <name type="common">Biting midge</name>
    <dbReference type="NCBI Taxonomy" id="179676"/>
    <lineage>
        <taxon>Eukaryota</taxon>
        <taxon>Metazoa</taxon>
        <taxon>Ecdysozoa</taxon>
        <taxon>Arthropoda</taxon>
        <taxon>Hexapoda</taxon>
        <taxon>Insecta</taxon>
        <taxon>Pterygota</taxon>
        <taxon>Neoptera</taxon>
        <taxon>Endopterygota</taxon>
        <taxon>Diptera</taxon>
        <taxon>Nematocera</taxon>
        <taxon>Chironomoidea</taxon>
        <taxon>Ceratopogonidae</taxon>
        <taxon>Ceratopogoninae</taxon>
        <taxon>Culicoides</taxon>
        <taxon>Monoculicoides</taxon>
    </lineage>
</organism>
<dbReference type="GO" id="GO:0008270">
    <property type="term" value="F:zinc ion binding"/>
    <property type="evidence" value="ECO:0007669"/>
    <property type="project" value="UniProtKB-KW"/>
</dbReference>
<reference evidence="4" key="1">
    <citation type="submission" date="2018-04" db="EMBL/GenBank/DDBJ databases">
        <authorList>
            <person name="Go L.Y."/>
            <person name="Mitchell J.A."/>
        </authorList>
    </citation>
    <scope>NUCLEOTIDE SEQUENCE</scope>
    <source>
        <tissue evidence="4">Whole organism</tissue>
    </source>
</reference>
<dbReference type="VEuPathDB" id="VectorBase:CSON006609"/>
<feature type="compositionally biased region" description="Acidic residues" evidence="2">
    <location>
        <begin position="133"/>
        <end position="147"/>
    </location>
</feature>
<dbReference type="GO" id="GO:0071011">
    <property type="term" value="C:precatalytic spliceosome"/>
    <property type="evidence" value="ECO:0007669"/>
    <property type="project" value="TreeGrafter"/>
</dbReference>
<feature type="compositionally biased region" description="Basic and acidic residues" evidence="2">
    <location>
        <begin position="21"/>
        <end position="45"/>
    </location>
</feature>
<dbReference type="AlphaFoldDB" id="A0A336L9P4"/>
<feature type="domain" description="C3H1-type" evidence="3">
    <location>
        <begin position="156"/>
        <end position="176"/>
    </location>
</feature>
<evidence type="ECO:0000259" key="3">
    <source>
        <dbReference type="PROSITE" id="PS50103"/>
    </source>
</evidence>
<feature type="zinc finger region" description="C3H1-type" evidence="1">
    <location>
        <begin position="156"/>
        <end position="176"/>
    </location>
</feature>
<feature type="compositionally biased region" description="Acidic residues" evidence="2">
    <location>
        <begin position="46"/>
        <end position="55"/>
    </location>
</feature>
<feature type="compositionally biased region" description="Basic and acidic residues" evidence="2">
    <location>
        <begin position="114"/>
        <end position="130"/>
    </location>
</feature>
<feature type="compositionally biased region" description="Basic and acidic residues" evidence="2">
    <location>
        <begin position="67"/>
        <end position="82"/>
    </location>
</feature>
<gene>
    <name evidence="4" type="primary">CSON006609</name>
</gene>
<dbReference type="InterPro" id="IPR052647">
    <property type="entry name" value="Zinc_finger_CCCH-type"/>
</dbReference>
<keyword evidence="1" id="KW-0862">Zinc</keyword>
<dbReference type="GO" id="GO:0003723">
    <property type="term" value="F:RNA binding"/>
    <property type="evidence" value="ECO:0007669"/>
    <property type="project" value="TreeGrafter"/>
</dbReference>
<accession>A0A336L9P4</accession>
<evidence type="ECO:0000313" key="5">
    <source>
        <dbReference type="EMBL" id="SSX33550.1"/>
    </source>
</evidence>
<feature type="region of interest" description="Disordered" evidence="2">
    <location>
        <begin position="1"/>
        <end position="160"/>
    </location>
</feature>
<dbReference type="PANTHER" id="PTHR46582:SF1">
    <property type="entry name" value="ZINC FINGER CCCH DOMAIN-CONTAINING PROTEIN 18"/>
    <property type="match status" value="1"/>
</dbReference>
<proteinExistence type="predicted"/>
<keyword evidence="1" id="KW-0479">Metal-binding</keyword>
<feature type="compositionally biased region" description="Basic and acidic residues" evidence="2">
    <location>
        <begin position="148"/>
        <end position="160"/>
    </location>
</feature>
<dbReference type="InterPro" id="IPR000571">
    <property type="entry name" value="Znf_CCCH"/>
</dbReference>
<dbReference type="PANTHER" id="PTHR46582">
    <property type="entry name" value="ZINC FINGER CCCH DOMAIN-CONTAINING PROTEIN 18"/>
    <property type="match status" value="1"/>
</dbReference>
<reference evidence="5" key="2">
    <citation type="submission" date="2018-07" db="EMBL/GenBank/DDBJ databases">
        <authorList>
            <person name="Quirk P.G."/>
            <person name="Krulwich T.A."/>
        </authorList>
    </citation>
    <scope>NUCLEOTIDE SEQUENCE</scope>
</reference>